<dbReference type="EMBL" id="PIPT01000010">
    <property type="protein sequence ID" value="RUO46092.1"/>
    <property type="molecule type" value="Genomic_DNA"/>
</dbReference>
<dbReference type="CDD" id="cd01449">
    <property type="entry name" value="TST_Repeat_2"/>
    <property type="match status" value="1"/>
</dbReference>
<dbReference type="InterPro" id="IPR045078">
    <property type="entry name" value="TST/MPST-like"/>
</dbReference>
<dbReference type="SUPFAM" id="SSF52821">
    <property type="entry name" value="Rhodanese/Cell cycle control phosphatase"/>
    <property type="match status" value="2"/>
</dbReference>
<keyword evidence="2" id="KW-0677">Repeat</keyword>
<evidence type="ECO:0000259" key="4">
    <source>
        <dbReference type="PROSITE" id="PS50206"/>
    </source>
</evidence>
<feature type="domain" description="Rhodanese" evidence="4">
    <location>
        <begin position="162"/>
        <end position="273"/>
    </location>
</feature>
<comment type="caution">
    <text evidence="5">The sequence shown here is derived from an EMBL/GenBank/DDBJ whole genome shotgun (WGS) entry which is preliminary data.</text>
</comment>
<dbReference type="Gene3D" id="3.40.250.10">
    <property type="entry name" value="Rhodanese-like domain"/>
    <property type="match status" value="2"/>
</dbReference>
<evidence type="ECO:0000256" key="3">
    <source>
        <dbReference type="RuleBase" id="RU000507"/>
    </source>
</evidence>
<dbReference type="PANTHER" id="PTHR11364:SF27">
    <property type="entry name" value="SULFURTRANSFERASE"/>
    <property type="match status" value="1"/>
</dbReference>
<dbReference type="InterPro" id="IPR036873">
    <property type="entry name" value="Rhodanese-like_dom_sf"/>
</dbReference>
<dbReference type="Proteomes" id="UP000286678">
    <property type="component" value="Unassembled WGS sequence"/>
</dbReference>
<proteinExistence type="predicted"/>
<dbReference type="CDD" id="cd01448">
    <property type="entry name" value="TST_Repeat_1"/>
    <property type="match status" value="1"/>
</dbReference>
<dbReference type="SMART" id="SM00450">
    <property type="entry name" value="RHOD"/>
    <property type="match status" value="2"/>
</dbReference>
<evidence type="ECO:0000313" key="5">
    <source>
        <dbReference type="EMBL" id="RUO46092.1"/>
    </source>
</evidence>
<accession>A0A432XBS3</accession>
<protein>
    <recommendedName>
        <fullName evidence="3">Sulfurtransferase</fullName>
    </recommendedName>
</protein>
<dbReference type="PANTHER" id="PTHR11364">
    <property type="entry name" value="THIOSULFATE SULFERTANSFERASE"/>
    <property type="match status" value="1"/>
</dbReference>
<keyword evidence="6" id="KW-1185">Reference proteome</keyword>
<dbReference type="InterPro" id="IPR001763">
    <property type="entry name" value="Rhodanese-like_dom"/>
</dbReference>
<evidence type="ECO:0000256" key="1">
    <source>
        <dbReference type="ARBA" id="ARBA00022679"/>
    </source>
</evidence>
<dbReference type="PROSITE" id="PS50206">
    <property type="entry name" value="RHODANESE_3"/>
    <property type="match status" value="2"/>
</dbReference>
<dbReference type="PROSITE" id="PS00683">
    <property type="entry name" value="RHODANESE_2"/>
    <property type="match status" value="1"/>
</dbReference>
<sequence>MTLVSTEWLAAHLGDPKVKVFDASMKKIVGRTPIEYDHLQVIPGARDLALEQELTDTTASLPNAFPSPEQVTQWLRQNDVHPDDTLVLYDNQGIYSAPRAWVVLQAMGLSNAVILDGGLPKWLAEQRPVANDYQAAMDTGTVTAQLQRQWLADCDEVLQASTSGEAVIVDARSADRFAGRKEEPRAGMRAGHMPNAKNLPFAEVLQGNVYADVQQLQRTFAELSDQQPLITTCGSGITACILLVAARLAGYQQVKLYDGSWSEWGSRDDLPIETGEH</sequence>
<gene>
    <name evidence="5" type="ORF">CWE21_11930</name>
</gene>
<evidence type="ECO:0000313" key="6">
    <source>
        <dbReference type="Proteomes" id="UP000286678"/>
    </source>
</evidence>
<dbReference type="AlphaFoldDB" id="A0A432XBS3"/>
<dbReference type="FunFam" id="3.40.250.10:FF:000001">
    <property type="entry name" value="Sulfurtransferase"/>
    <property type="match status" value="1"/>
</dbReference>
<dbReference type="InterPro" id="IPR001307">
    <property type="entry name" value="Thiosulphate_STrfase_CS"/>
</dbReference>
<feature type="domain" description="Rhodanese" evidence="4">
    <location>
        <begin position="14"/>
        <end position="131"/>
    </location>
</feature>
<keyword evidence="1 3" id="KW-0808">Transferase</keyword>
<dbReference type="GO" id="GO:0004792">
    <property type="term" value="F:thiosulfate-cyanide sulfurtransferase activity"/>
    <property type="evidence" value="ECO:0007669"/>
    <property type="project" value="InterPro"/>
</dbReference>
<dbReference type="OrthoDB" id="9781034at2"/>
<organism evidence="5 6">
    <name type="scientific">Pseudidiomarina aquimaris</name>
    <dbReference type="NCBI Taxonomy" id="641841"/>
    <lineage>
        <taxon>Bacteria</taxon>
        <taxon>Pseudomonadati</taxon>
        <taxon>Pseudomonadota</taxon>
        <taxon>Gammaproteobacteria</taxon>
        <taxon>Alteromonadales</taxon>
        <taxon>Idiomarinaceae</taxon>
        <taxon>Pseudidiomarina</taxon>
    </lineage>
</organism>
<reference evidence="6" key="1">
    <citation type="journal article" date="2018" name="Front. Microbiol.">
        <title>Genome-Based Analysis Reveals the Taxonomy and Diversity of the Family Idiomarinaceae.</title>
        <authorList>
            <person name="Liu Y."/>
            <person name="Lai Q."/>
            <person name="Shao Z."/>
        </authorList>
    </citation>
    <scope>NUCLEOTIDE SEQUENCE [LARGE SCALE GENOMIC DNA]</scope>
    <source>
        <strain evidence="6">SW15</strain>
    </source>
</reference>
<evidence type="ECO:0000256" key="2">
    <source>
        <dbReference type="ARBA" id="ARBA00022737"/>
    </source>
</evidence>
<dbReference type="RefSeq" id="WP_126834670.1">
    <property type="nucleotide sequence ID" value="NZ_PIPT01000010.1"/>
</dbReference>
<dbReference type="Pfam" id="PF00581">
    <property type="entry name" value="Rhodanese"/>
    <property type="match status" value="2"/>
</dbReference>
<name>A0A432XBS3_9GAMM</name>